<evidence type="ECO:0000256" key="1">
    <source>
        <dbReference type="SAM" id="Coils"/>
    </source>
</evidence>
<feature type="region of interest" description="Disordered" evidence="2">
    <location>
        <begin position="450"/>
        <end position="478"/>
    </location>
</feature>
<organism evidence="4 5">
    <name type="scientific">Streptomyces luteireticuli</name>
    <dbReference type="NCBI Taxonomy" id="173858"/>
    <lineage>
        <taxon>Bacteria</taxon>
        <taxon>Bacillati</taxon>
        <taxon>Actinomycetota</taxon>
        <taxon>Actinomycetes</taxon>
        <taxon>Kitasatosporales</taxon>
        <taxon>Streptomycetaceae</taxon>
        <taxon>Streptomyces</taxon>
    </lineage>
</organism>
<name>A0ABP3ITA4_9ACTN</name>
<feature type="transmembrane region" description="Helical" evidence="3">
    <location>
        <begin position="1018"/>
        <end position="1039"/>
    </location>
</feature>
<protein>
    <recommendedName>
        <fullName evidence="6">Transglycosylase SLT domain-containing protein</fullName>
    </recommendedName>
</protein>
<feature type="transmembrane region" description="Helical" evidence="3">
    <location>
        <begin position="851"/>
        <end position="877"/>
    </location>
</feature>
<evidence type="ECO:0000313" key="4">
    <source>
        <dbReference type="EMBL" id="GAA0423886.1"/>
    </source>
</evidence>
<keyword evidence="3" id="KW-0472">Membrane</keyword>
<keyword evidence="5" id="KW-1185">Reference proteome</keyword>
<proteinExistence type="predicted"/>
<feature type="coiled-coil region" evidence="1">
    <location>
        <begin position="158"/>
        <end position="208"/>
    </location>
</feature>
<feature type="transmembrane region" description="Helical" evidence="3">
    <location>
        <begin position="986"/>
        <end position="1006"/>
    </location>
</feature>
<feature type="transmembrane region" description="Helical" evidence="3">
    <location>
        <begin position="954"/>
        <end position="974"/>
    </location>
</feature>
<dbReference type="SUPFAM" id="SSF53955">
    <property type="entry name" value="Lysozyme-like"/>
    <property type="match status" value="1"/>
</dbReference>
<dbReference type="EMBL" id="BAAABX010000055">
    <property type="protein sequence ID" value="GAA0423886.1"/>
    <property type="molecule type" value="Genomic_DNA"/>
</dbReference>
<keyword evidence="3" id="KW-1133">Transmembrane helix</keyword>
<dbReference type="PANTHER" id="PTHR12460:SF0">
    <property type="entry name" value="CID DOMAIN-CONTAINING PROTEIN-RELATED"/>
    <property type="match status" value="1"/>
</dbReference>
<feature type="region of interest" description="Disordered" evidence="2">
    <location>
        <begin position="84"/>
        <end position="104"/>
    </location>
</feature>
<accession>A0ABP3ITA4</accession>
<dbReference type="InterPro" id="IPR023346">
    <property type="entry name" value="Lysozyme-like_dom_sf"/>
</dbReference>
<dbReference type="PANTHER" id="PTHR12460">
    <property type="entry name" value="CYCLIN-DEPENDENT KINASE INHIBITOR-RELATED PROTEIN"/>
    <property type="match status" value="1"/>
</dbReference>
<feature type="coiled-coil region" evidence="1">
    <location>
        <begin position="527"/>
        <end position="561"/>
    </location>
</feature>
<gene>
    <name evidence="4" type="ORF">GCM10010357_51700</name>
</gene>
<dbReference type="CDD" id="cd13402">
    <property type="entry name" value="LT_TF-like"/>
    <property type="match status" value="1"/>
</dbReference>
<comment type="caution">
    <text evidence="4">The sequence shown here is derived from an EMBL/GenBank/DDBJ whole genome shotgun (WGS) entry which is preliminary data.</text>
</comment>
<evidence type="ECO:0008006" key="6">
    <source>
        <dbReference type="Google" id="ProtNLM"/>
    </source>
</evidence>
<evidence type="ECO:0000256" key="2">
    <source>
        <dbReference type="SAM" id="MobiDB-lite"/>
    </source>
</evidence>
<sequence length="1595" mass="168690">MAIVIGSVEVQIIPTVQGVRERLRAALSEPATKAGEEAGRLAGQAFSRSMAAGAGDGARVGTTLGRDIAAALAPAIRRAIPDAVRSGGTRARTSATRSGEETGGAFARSLRARLEAAFRSLPDITIGADTSETDAELSALRARLEALAGKTIGIDLDAVAARAEVEEIESELTRLGAAHPDVTVRADTAAARAQLAAVREEIDRISARPGLVRLETDGSFGARLRAQVQAAQAALPEINIVADTSPARAELMSLRAQLAALADVRIGIDLDAAAALARIDAVQARLAVLSASDAEIDVRVDAAAASAALTAVRAQVAALDGKSVNLDFSASILGTLALAAAFATLAASPALSVVTGQVAGLAAVLVTAATGAGLLAAVAIPAIGGIAQALQAKKAAEDAAATATDTGARAAAQAAQRAAQQEAAVRSLATAQRNGAEQVASAQRQVAQAEEGVRRAEEQLTRAQQDERRAQQALTQSRREAVRELEDLNNQLVDAALSERSATLRVAEAKRDLAKTSRDRKADALDRARAQLAYDEAVQRLKEQRAEHQRLAEETRRANKAGIEGTQAYQRAQEGVAQAHQRTVDQARAVADAQRRVADAVRGVAKAQRSAAEAVADAQRQVAASHQQVAQTTTGANTAATKYARALAALTPPARDLFDSFLRLRAAFKDWSASLQPDVLPLFTRALDGAGRSLPAFTPLVHSAASGVRDLMDATAADFRTPFWDRFRDDLARHLPVAVNGLGTALGYTVKGLAGMLDAALPHTESFTASLVAQAKRFSEWGDRLQGSQGFADFLARVRENGPLVAAFLGGIAAALGNIARAMQPMSAVTLVVFTDIARFVASVPPGVLEAIGVALITVSLGLKAAGLATVLLGGAVRALNLAAAAGPVGWIIAAVAALALAAIYAYNRFDWFRDGVNAAWDAIKTAALIAWTTVLQPTFTWIADLVMTRVVPAFMWLWNNALSPLFAWLAVQLPIVWETWVKPAFSWLADFIMTRVVPAVMWLWLNAIQPAMQAIGLIVETVWQGALQPALLAFWGFIKNTLGPIVVDFATTVVAPMFKAIGVVVETVWETVIWPALQALWSFIKNVVGPVIGWLYNYIVKPTFQLIGAAVKLAWDYVIQPAFEALGWFIKRVLGPAIEWLYYDMFKPLWRGLGEFIEWGWEHLIRPAFDALKTGIGYVAKAFEKSKDAVGEAWGKIKELTKDPVNFVLGTVWNNGVLKAWNKLTGWIPGIGDKLKMDKLPLLESGGSIPVRPGVFNRPTAIVGEGNPRWPEYVIPTDPKYRTRALGLLQAAGTQMLARGGVIGSTVGKAAGWGSGVLDSIWGGIKDGAEVLVNPSKIMDKLLKPVIGDLDGLDPAMWTQMLRHTFTAPVKGVKDMVVDYVKGLTGSGGTPQHGGDTGGSGVTRWTPQVLTALGLLGQPASWRDTVLRRMNQESGGNPTIVNLWDSNATSGTPSVGLMQVIGPTFDAYAGPFRNTGPFLYGTSVDPLANIYSGLNYAIHRYGSLSALDRPGGYDSGGYLPPGLSLVYNGLGTPEPVFTPTQWDAIKNAKSVNPEGKQGSSSGTGAVIHLHAVPGIPTEQQIVGALKFADALYAA</sequence>
<feature type="transmembrane region" description="Helical" evidence="3">
    <location>
        <begin position="889"/>
        <end position="907"/>
    </location>
</feature>
<reference evidence="5" key="1">
    <citation type="journal article" date="2019" name="Int. J. Syst. Evol. Microbiol.">
        <title>The Global Catalogue of Microorganisms (GCM) 10K type strain sequencing project: providing services to taxonomists for standard genome sequencing and annotation.</title>
        <authorList>
            <consortium name="The Broad Institute Genomics Platform"/>
            <consortium name="The Broad Institute Genome Sequencing Center for Infectious Disease"/>
            <person name="Wu L."/>
            <person name="Ma J."/>
        </authorList>
    </citation>
    <scope>NUCLEOTIDE SEQUENCE [LARGE SCALE GENOMIC DNA]</scope>
    <source>
        <strain evidence="5">JCM 4788</strain>
    </source>
</reference>
<keyword evidence="1" id="KW-0175">Coiled coil</keyword>
<feature type="compositionally biased region" description="Basic and acidic residues" evidence="2">
    <location>
        <begin position="451"/>
        <end position="470"/>
    </location>
</feature>
<keyword evidence="3" id="KW-0812">Transmembrane</keyword>
<dbReference type="Proteomes" id="UP001500879">
    <property type="component" value="Unassembled WGS sequence"/>
</dbReference>
<feature type="transmembrane region" description="Helical" evidence="3">
    <location>
        <begin position="332"/>
        <end position="354"/>
    </location>
</feature>
<evidence type="ECO:0000313" key="5">
    <source>
        <dbReference type="Proteomes" id="UP001500879"/>
    </source>
</evidence>
<feature type="transmembrane region" description="Helical" evidence="3">
    <location>
        <begin position="361"/>
        <end position="384"/>
    </location>
</feature>
<feature type="transmembrane region" description="Helical" evidence="3">
    <location>
        <begin position="802"/>
        <end position="820"/>
    </location>
</feature>
<evidence type="ECO:0000256" key="3">
    <source>
        <dbReference type="SAM" id="Phobius"/>
    </source>
</evidence>
<dbReference type="RefSeq" id="WP_344028863.1">
    <property type="nucleotide sequence ID" value="NZ_BAAABX010000055.1"/>
</dbReference>